<dbReference type="EMBL" id="LR134310">
    <property type="protein sequence ID" value="VEE90454.1"/>
    <property type="molecule type" value="Genomic_DNA"/>
</dbReference>
<keyword evidence="1" id="KW-1133">Transmembrane helix</keyword>
<gene>
    <name evidence="2" type="ORF">NCTC8529_00816</name>
</gene>
<proteinExistence type="predicted"/>
<keyword evidence="1" id="KW-0812">Transmembrane</keyword>
<organism evidence="2 3">
    <name type="scientific">Actinobacillus equuli</name>
    <dbReference type="NCBI Taxonomy" id="718"/>
    <lineage>
        <taxon>Bacteria</taxon>
        <taxon>Pseudomonadati</taxon>
        <taxon>Pseudomonadota</taxon>
        <taxon>Gammaproteobacteria</taxon>
        <taxon>Pasteurellales</taxon>
        <taxon>Pasteurellaceae</taxon>
        <taxon>Actinobacillus</taxon>
    </lineage>
</organism>
<evidence type="ECO:0000313" key="2">
    <source>
        <dbReference type="EMBL" id="VEE90454.1"/>
    </source>
</evidence>
<evidence type="ECO:0000313" key="3">
    <source>
        <dbReference type="Proteomes" id="UP000268529"/>
    </source>
</evidence>
<keyword evidence="1" id="KW-0472">Membrane</keyword>
<feature type="transmembrane region" description="Helical" evidence="1">
    <location>
        <begin position="20"/>
        <end position="37"/>
    </location>
</feature>
<evidence type="ECO:0000256" key="1">
    <source>
        <dbReference type="SAM" id="Phobius"/>
    </source>
</evidence>
<evidence type="ECO:0008006" key="4">
    <source>
        <dbReference type="Google" id="ProtNLM"/>
    </source>
</evidence>
<dbReference type="AlphaFoldDB" id="A0AAX3FJI1"/>
<sequence length="137" mass="15428">MTACECEQAVFFHQFFTMRTLLLISVFIGFLASCEVHQESISVKRDKYGCLSSSGFSYSFLQKECVQPFQVANIRLADPVNQDLAIYVVLSEDKAQAELFSANLPQGIILDAVKGGYLSKDNQIRLMKLAEGWKIYL</sequence>
<reference evidence="2 3" key="1">
    <citation type="submission" date="2018-12" db="EMBL/GenBank/DDBJ databases">
        <authorList>
            <consortium name="Pathogen Informatics"/>
        </authorList>
    </citation>
    <scope>NUCLEOTIDE SEQUENCE [LARGE SCALE GENOMIC DNA]</scope>
    <source>
        <strain evidence="2 3">NCTC8529</strain>
    </source>
</reference>
<accession>A0AAX3FJI1</accession>
<protein>
    <recommendedName>
        <fullName evidence="4">Lipoprotein</fullName>
    </recommendedName>
</protein>
<dbReference type="Proteomes" id="UP000268529">
    <property type="component" value="Chromosome"/>
</dbReference>
<name>A0AAX3FJI1_ACTEU</name>